<dbReference type="RefSeq" id="WP_053332699.1">
    <property type="nucleotide sequence ID" value="NZ_JSWE01000172.1"/>
</dbReference>
<keyword evidence="3" id="KW-1185">Reference proteome</keyword>
<feature type="domain" description="Transposase DDE" evidence="1">
    <location>
        <begin position="30"/>
        <end position="105"/>
    </location>
</feature>
<proteinExistence type="predicted"/>
<name>A0A0C1QXA6_9RICK</name>
<dbReference type="InterPro" id="IPR025668">
    <property type="entry name" value="Tnp_DDE_dom"/>
</dbReference>
<gene>
    <name evidence="2" type="ORF">NF27_HA00020</name>
</gene>
<dbReference type="OrthoDB" id="8451553at2"/>
<accession>A0A0C1QXA6</accession>
<dbReference type="Proteomes" id="UP000031258">
    <property type="component" value="Unassembled WGS sequence"/>
</dbReference>
<evidence type="ECO:0000313" key="3">
    <source>
        <dbReference type="Proteomes" id="UP000031258"/>
    </source>
</evidence>
<dbReference type="AlphaFoldDB" id="A0A0C1QXA6"/>
<comment type="caution">
    <text evidence="2">The sequence shown here is derived from an EMBL/GenBank/DDBJ whole genome shotgun (WGS) entry which is preliminary data.</text>
</comment>
<protein>
    <recommendedName>
        <fullName evidence="1">Transposase DDE domain-containing protein</fullName>
    </recommendedName>
</protein>
<evidence type="ECO:0000259" key="1">
    <source>
        <dbReference type="Pfam" id="PF13737"/>
    </source>
</evidence>
<dbReference type="Pfam" id="PF13737">
    <property type="entry name" value="DDE_Tnp_1_5"/>
    <property type="match status" value="1"/>
</dbReference>
<dbReference type="EMBL" id="JSWE01000172">
    <property type="protein sequence ID" value="KIE04640.1"/>
    <property type="molecule type" value="Genomic_DNA"/>
</dbReference>
<reference evidence="2 3" key="1">
    <citation type="submission" date="2014-11" db="EMBL/GenBank/DDBJ databases">
        <title>A Rickettsiales Symbiont of Amoebae With Ancient Features.</title>
        <authorList>
            <person name="Schulz F."/>
            <person name="Martijn J."/>
            <person name="Wascher F."/>
            <person name="Kostanjsek R."/>
            <person name="Ettema T.J."/>
            <person name="Horn M."/>
        </authorList>
    </citation>
    <scope>NUCLEOTIDE SEQUENCE [LARGE SCALE GENOMIC DNA]</scope>
    <source>
        <strain evidence="2 3">UWC36</strain>
    </source>
</reference>
<evidence type="ECO:0000313" key="2">
    <source>
        <dbReference type="EMBL" id="KIE04640.1"/>
    </source>
</evidence>
<organism evidence="2 3">
    <name type="scientific">Candidatus Jidaibacter acanthamoebae</name>
    <dbReference type="NCBI Taxonomy" id="86105"/>
    <lineage>
        <taxon>Bacteria</taxon>
        <taxon>Pseudomonadati</taxon>
        <taxon>Pseudomonadota</taxon>
        <taxon>Alphaproteobacteria</taxon>
        <taxon>Rickettsiales</taxon>
        <taxon>Candidatus Midichloriaceae</taxon>
        <taxon>Candidatus Jidaibacter</taxon>
    </lineage>
</organism>
<sequence>MKRRKQERKSNSKKIKYKINNWREYNQSLKNRVSLTVWISKDIEKLWYFSKGSICKRGRLTFYSDYAIEMMLTLRMLLKLPLRQTEGFVKSIFELIKLGLEVPEFEPDYPSELNVCLIE</sequence>
<dbReference type="STRING" id="86105.NF27_HA00020"/>